<dbReference type="Pfam" id="PF01055">
    <property type="entry name" value="Glyco_hydro_31_2nd"/>
    <property type="match status" value="1"/>
</dbReference>
<dbReference type="InterPro" id="IPR000322">
    <property type="entry name" value="Glyco_hydro_31_TIM"/>
</dbReference>
<protein>
    <submittedName>
        <fullName evidence="8">Alpha-glucosidase (Family GH31 glycosyl hydrolase)</fullName>
    </submittedName>
</protein>
<dbReference type="Gene3D" id="2.60.40.1760">
    <property type="entry name" value="glycosyl hydrolase (family 31)"/>
    <property type="match status" value="1"/>
</dbReference>
<dbReference type="Gene3D" id="3.20.20.80">
    <property type="entry name" value="Glycosidases"/>
    <property type="match status" value="1"/>
</dbReference>
<keyword evidence="2 8" id="KW-0378">Hydrolase</keyword>
<dbReference type="InterPro" id="IPR017853">
    <property type="entry name" value="GH"/>
</dbReference>
<evidence type="ECO:0000259" key="4">
    <source>
        <dbReference type="Pfam" id="PF01055"/>
    </source>
</evidence>
<name>A0A318S2M4_9DEIO</name>
<accession>A0A318S2M4</accession>
<evidence type="ECO:0000259" key="7">
    <source>
        <dbReference type="Pfam" id="PF22681"/>
    </source>
</evidence>
<dbReference type="CDD" id="cd14752">
    <property type="entry name" value="GH31_N"/>
    <property type="match status" value="1"/>
</dbReference>
<keyword evidence="2" id="KW-0326">Glycosidase</keyword>
<dbReference type="PANTHER" id="PTHR43863:SF2">
    <property type="entry name" value="MALTASE-GLUCOAMYLASE"/>
    <property type="match status" value="1"/>
</dbReference>
<evidence type="ECO:0000256" key="3">
    <source>
        <dbReference type="SAM" id="MobiDB-lite"/>
    </source>
</evidence>
<dbReference type="Gene3D" id="2.60.40.10">
    <property type="entry name" value="Immunoglobulins"/>
    <property type="match status" value="1"/>
</dbReference>
<comment type="similarity">
    <text evidence="1 2">Belongs to the glycosyl hydrolase 31 family.</text>
</comment>
<evidence type="ECO:0000256" key="1">
    <source>
        <dbReference type="ARBA" id="ARBA00007806"/>
    </source>
</evidence>
<reference evidence="8 9" key="1">
    <citation type="submission" date="2018-06" db="EMBL/GenBank/DDBJ databases">
        <title>Genomic Encyclopedia of Type Strains, Phase IV (KMG-IV): sequencing the most valuable type-strain genomes for metagenomic binning, comparative biology and taxonomic classification.</title>
        <authorList>
            <person name="Goeker M."/>
        </authorList>
    </citation>
    <scope>NUCLEOTIDE SEQUENCE [LARGE SCALE GENOMIC DNA]</scope>
    <source>
        <strain evidence="8 9">DSM 18048</strain>
    </source>
</reference>
<evidence type="ECO:0000259" key="5">
    <source>
        <dbReference type="Pfam" id="PF13802"/>
    </source>
</evidence>
<evidence type="ECO:0000313" key="8">
    <source>
        <dbReference type="EMBL" id="PYE52702.1"/>
    </source>
</evidence>
<dbReference type="GO" id="GO:0005975">
    <property type="term" value="P:carbohydrate metabolic process"/>
    <property type="evidence" value="ECO:0007669"/>
    <property type="project" value="InterPro"/>
</dbReference>
<dbReference type="InterPro" id="IPR055242">
    <property type="entry name" value="Lmo2446-like_N"/>
</dbReference>
<evidence type="ECO:0000259" key="6">
    <source>
        <dbReference type="Pfam" id="PF21365"/>
    </source>
</evidence>
<dbReference type="InterPro" id="IPR051816">
    <property type="entry name" value="Glycosyl_Hydrolase_31"/>
</dbReference>
<dbReference type="SUPFAM" id="SSF74650">
    <property type="entry name" value="Galactose mutarotase-like"/>
    <property type="match status" value="1"/>
</dbReference>
<feature type="domain" description="Glycosyl hydrolase family 31 C-terminal" evidence="6">
    <location>
        <begin position="684"/>
        <end position="768"/>
    </location>
</feature>
<dbReference type="GO" id="GO:0030246">
    <property type="term" value="F:carbohydrate binding"/>
    <property type="evidence" value="ECO:0007669"/>
    <property type="project" value="InterPro"/>
</dbReference>
<evidence type="ECO:0000313" key="9">
    <source>
        <dbReference type="Proteomes" id="UP000248326"/>
    </source>
</evidence>
<dbReference type="EMBL" id="QJSX01000012">
    <property type="protein sequence ID" value="PYE52702.1"/>
    <property type="molecule type" value="Genomic_DNA"/>
</dbReference>
<feature type="domain" description="Lmo2446-like N-terminal" evidence="7">
    <location>
        <begin position="11"/>
        <end position="51"/>
    </location>
</feature>
<dbReference type="InterPro" id="IPR013783">
    <property type="entry name" value="Ig-like_fold"/>
</dbReference>
<dbReference type="InterPro" id="IPR013780">
    <property type="entry name" value="Glyco_hydro_b"/>
</dbReference>
<dbReference type="CDD" id="cd06597">
    <property type="entry name" value="GH31_transferase_CtsY"/>
    <property type="match status" value="1"/>
</dbReference>
<feature type="compositionally biased region" description="Basic and acidic residues" evidence="3">
    <location>
        <begin position="14"/>
        <end position="34"/>
    </location>
</feature>
<feature type="domain" description="Glycoside hydrolase family 31 N-terminal" evidence="5">
    <location>
        <begin position="211"/>
        <end position="281"/>
    </location>
</feature>
<dbReference type="InterPro" id="IPR048395">
    <property type="entry name" value="Glyco_hydro_31_C"/>
</dbReference>
<dbReference type="Pfam" id="PF21365">
    <property type="entry name" value="Glyco_hydro_31_3rd"/>
    <property type="match status" value="1"/>
</dbReference>
<proteinExistence type="inferred from homology"/>
<keyword evidence="9" id="KW-1185">Reference proteome</keyword>
<dbReference type="Pfam" id="PF22681">
    <property type="entry name" value="Lmo2446-like_N"/>
    <property type="match status" value="1"/>
</dbReference>
<comment type="caution">
    <text evidence="8">The sequence shown here is derived from an EMBL/GenBank/DDBJ whole genome shotgun (WGS) entry which is preliminary data.</text>
</comment>
<dbReference type="SUPFAM" id="SSF51445">
    <property type="entry name" value="(Trans)glycosidases"/>
    <property type="match status" value="1"/>
</dbReference>
<dbReference type="RefSeq" id="WP_110887600.1">
    <property type="nucleotide sequence ID" value="NZ_QJSX01000012.1"/>
</dbReference>
<gene>
    <name evidence="8" type="ORF">DES52_11223</name>
</gene>
<dbReference type="Gene3D" id="2.60.40.1180">
    <property type="entry name" value="Golgi alpha-mannosidase II"/>
    <property type="match status" value="1"/>
</dbReference>
<organism evidence="8 9">
    <name type="scientific">Deinococcus yavapaiensis KR-236</name>
    <dbReference type="NCBI Taxonomy" id="694435"/>
    <lineage>
        <taxon>Bacteria</taxon>
        <taxon>Thermotogati</taxon>
        <taxon>Deinococcota</taxon>
        <taxon>Deinococci</taxon>
        <taxon>Deinococcales</taxon>
        <taxon>Deinococcaceae</taxon>
        <taxon>Deinococcus</taxon>
    </lineage>
</organism>
<dbReference type="GO" id="GO:0004553">
    <property type="term" value="F:hydrolase activity, hydrolyzing O-glycosyl compounds"/>
    <property type="evidence" value="ECO:0007669"/>
    <property type="project" value="InterPro"/>
</dbReference>
<dbReference type="SUPFAM" id="SSF51011">
    <property type="entry name" value="Glycosyl hydrolase domain"/>
    <property type="match status" value="1"/>
</dbReference>
<evidence type="ECO:0000256" key="2">
    <source>
        <dbReference type="RuleBase" id="RU361185"/>
    </source>
</evidence>
<sequence length="784" mass="86685">MNDTLTASLSHRPFGIDDPYKKLPDERSPRDPAPGDRVTVNFRATTEKASVTLTSRGRREHLSATSLGDGLFTTDLGVVTPGEYTYTIEAGGASQSFSFTVGAWREVRSVEDVRVEATLVHLTLGLDDGSTLPCILSFPASGVCAVGFGKAAGTGLELRAHRADGRLAVRADGALLELDCSTLDVTVSRPGGTAVARGSLKFRVLVGSDLARLEARFHAGDELYGLGERFTPQNRRGKLYDVRVYEEYKEQGDRTYLPAPFVVSPDAWGVWLAEAEPSFFDLRRDEAVVTVEKLPSSPLSMSLHFIVADEPYGVTSAFVELNGGLSVPPKWAFGPWMSSNDWNNQARTLEVVRRTVQEDIPATVLVLEAWSDESTFYIFNDAAYTPKPGSDAFALSDFTFGERWPDPKGMIAECHSHGVHVLLWQIPVQKHVPEDHPQHHADEAHMSARGLGVRDADGTPYRCKGWWFTDGLVVDFTNPEAREWWFAKRAYLFDDLGIDGMKTDGGEHLWGRDLRTFDGRRGQELFNAYANDYVGAYHDFVSSKTRGNGLTFSRAGFTGAGKYPAHWAGDENSTWSALKASVQAGVSAGISGVSMWTWDIGGFSGDIPSVELYLRSVAFGALCPIMQYHSEFNAAKDNRDRTPWNIAERHGDPRALSVYRFYAKLRMSLLDYVDAEAREMSAVGLPLMRSPELVYPRARAFLHDDPHAYLFGRDLLVCPVVEKGALAREVRLPPGRWTDVWSGAEFEGERVVLVPAPLERIPVFVRTDSERASVLVEIFRGARG</sequence>
<dbReference type="AlphaFoldDB" id="A0A318S2M4"/>
<feature type="region of interest" description="Disordered" evidence="3">
    <location>
        <begin position="1"/>
        <end position="37"/>
    </location>
</feature>
<dbReference type="OrthoDB" id="176168at2"/>
<dbReference type="Proteomes" id="UP000248326">
    <property type="component" value="Unassembled WGS sequence"/>
</dbReference>
<dbReference type="Pfam" id="PF13802">
    <property type="entry name" value="Gal_mutarotas_2"/>
    <property type="match status" value="1"/>
</dbReference>
<feature type="domain" description="Glycoside hydrolase family 31 TIM barrel" evidence="4">
    <location>
        <begin position="327"/>
        <end position="673"/>
    </location>
</feature>
<dbReference type="InterPro" id="IPR011013">
    <property type="entry name" value="Gal_mutarotase_sf_dom"/>
</dbReference>
<dbReference type="InterPro" id="IPR025887">
    <property type="entry name" value="Glyco_hydro_31_N_dom"/>
</dbReference>
<dbReference type="PANTHER" id="PTHR43863">
    <property type="entry name" value="HYDROLASE, PUTATIVE (AFU_ORTHOLOGUE AFUA_1G03140)-RELATED"/>
    <property type="match status" value="1"/>
</dbReference>